<organism evidence="7 8">
    <name type="scientific">Deinandra increscens subsp. villosa</name>
    <dbReference type="NCBI Taxonomy" id="3103831"/>
    <lineage>
        <taxon>Eukaryota</taxon>
        <taxon>Viridiplantae</taxon>
        <taxon>Streptophyta</taxon>
        <taxon>Embryophyta</taxon>
        <taxon>Tracheophyta</taxon>
        <taxon>Spermatophyta</taxon>
        <taxon>Magnoliopsida</taxon>
        <taxon>eudicotyledons</taxon>
        <taxon>Gunneridae</taxon>
        <taxon>Pentapetalae</taxon>
        <taxon>asterids</taxon>
        <taxon>campanulids</taxon>
        <taxon>Asterales</taxon>
        <taxon>Asteraceae</taxon>
        <taxon>Asteroideae</taxon>
        <taxon>Heliantheae alliance</taxon>
        <taxon>Madieae</taxon>
        <taxon>Madiinae</taxon>
        <taxon>Deinandra</taxon>
    </lineage>
</organism>
<dbReference type="Gene3D" id="1.10.110.10">
    <property type="entry name" value="Plant lipid-transfer and hydrophobic proteins"/>
    <property type="match status" value="1"/>
</dbReference>
<reference evidence="7 8" key="1">
    <citation type="submission" date="2024-04" db="EMBL/GenBank/DDBJ databases">
        <title>The reference genome of an endangered Asteraceae, Deinandra increscens subsp. villosa, native to the Central Coast of California.</title>
        <authorList>
            <person name="Guilliams M."/>
            <person name="Hasenstab-Lehman K."/>
            <person name="Meyer R."/>
            <person name="Mcevoy S."/>
        </authorList>
    </citation>
    <scope>NUCLEOTIDE SEQUENCE [LARGE SCALE GENOMIC DNA]</scope>
    <source>
        <tissue evidence="7">Leaf</tissue>
    </source>
</reference>
<sequence>MVRIILPMCLISIIMVSLANQHVKAQVNCGEVIFKLLSCESFLFGYSSHPSAECCASARDLVQAANASRDVRRATCHCLKNAVQSIPVNLTNAANLTSLCHLSLDIPISPSVDCDSL</sequence>
<dbReference type="PANTHER" id="PTHR33076">
    <property type="entry name" value="NON-SPECIFIC LIPID-TRANSFER PROTEIN 2-RELATED"/>
    <property type="match status" value="1"/>
</dbReference>
<dbReference type="CDD" id="cd01960">
    <property type="entry name" value="nsLTP1"/>
    <property type="match status" value="1"/>
</dbReference>
<dbReference type="InterPro" id="IPR036312">
    <property type="entry name" value="Bifun_inhib/LTP/seed_sf"/>
</dbReference>
<evidence type="ECO:0000256" key="5">
    <source>
        <dbReference type="SAM" id="SignalP"/>
    </source>
</evidence>
<name>A0AAP0C2Y1_9ASTR</name>
<gene>
    <name evidence="7" type="ORF">SSX86_032416</name>
</gene>
<dbReference type="EMBL" id="JBCNJP010011177">
    <property type="protein sequence ID" value="KAK9048619.1"/>
    <property type="molecule type" value="Genomic_DNA"/>
</dbReference>
<feature type="signal peptide" evidence="5">
    <location>
        <begin position="1"/>
        <end position="25"/>
    </location>
</feature>
<keyword evidence="3 4" id="KW-0446">Lipid-binding</keyword>
<keyword evidence="8" id="KW-1185">Reference proteome</keyword>
<evidence type="ECO:0000256" key="4">
    <source>
        <dbReference type="RuleBase" id="RU000628"/>
    </source>
</evidence>
<comment type="caution">
    <text evidence="7">The sequence shown here is derived from an EMBL/GenBank/DDBJ whole genome shotgun (WGS) entry which is preliminary data.</text>
</comment>
<proteinExistence type="inferred from homology"/>
<feature type="chain" id="PRO_5042886238" description="Non-specific lipid-transfer protein" evidence="5">
    <location>
        <begin position="26"/>
        <end position="117"/>
    </location>
</feature>
<dbReference type="SUPFAM" id="SSF47699">
    <property type="entry name" value="Bifunctional inhibitor/lipid-transfer protein/seed storage 2S albumin"/>
    <property type="match status" value="1"/>
</dbReference>
<evidence type="ECO:0000256" key="2">
    <source>
        <dbReference type="ARBA" id="ARBA00022448"/>
    </source>
</evidence>
<dbReference type="Proteomes" id="UP001408789">
    <property type="component" value="Unassembled WGS sequence"/>
</dbReference>
<dbReference type="GO" id="GO:0006869">
    <property type="term" value="P:lipid transport"/>
    <property type="evidence" value="ECO:0007669"/>
    <property type="project" value="InterPro"/>
</dbReference>
<dbReference type="SMART" id="SM00499">
    <property type="entry name" value="AAI"/>
    <property type="match status" value="1"/>
</dbReference>
<dbReference type="Pfam" id="PF00234">
    <property type="entry name" value="Tryp_alpha_amyl"/>
    <property type="match status" value="1"/>
</dbReference>
<evidence type="ECO:0000313" key="8">
    <source>
        <dbReference type="Proteomes" id="UP001408789"/>
    </source>
</evidence>
<dbReference type="InterPro" id="IPR016140">
    <property type="entry name" value="Bifunc_inhib/LTP/seed_store"/>
</dbReference>
<feature type="domain" description="Bifunctional inhibitor/plant lipid transfer protein/seed storage helical" evidence="6">
    <location>
        <begin position="29"/>
        <end position="114"/>
    </location>
</feature>
<comment type="function">
    <text evidence="4">Plant non-specific lipid-transfer proteins transfer phospholipids as well as galactolipids across membranes. May play a role in wax or cutin deposition in the cell walls of expanding epidermal cells and certain secretory tissues.</text>
</comment>
<comment type="similarity">
    <text evidence="1 4">Belongs to the plant LTP family.</text>
</comment>
<evidence type="ECO:0000313" key="7">
    <source>
        <dbReference type="EMBL" id="KAK9048619.1"/>
    </source>
</evidence>
<evidence type="ECO:0000256" key="1">
    <source>
        <dbReference type="ARBA" id="ARBA00009748"/>
    </source>
</evidence>
<evidence type="ECO:0000259" key="6">
    <source>
        <dbReference type="SMART" id="SM00499"/>
    </source>
</evidence>
<accession>A0AAP0C2Y1</accession>
<keyword evidence="2 4" id="KW-0813">Transport</keyword>
<dbReference type="GO" id="GO:0008289">
    <property type="term" value="F:lipid binding"/>
    <property type="evidence" value="ECO:0007669"/>
    <property type="project" value="UniProtKB-KW"/>
</dbReference>
<protein>
    <recommendedName>
        <fullName evidence="4">Non-specific lipid-transfer protein</fullName>
    </recommendedName>
</protein>
<dbReference type="PRINTS" id="PR00382">
    <property type="entry name" value="LIPIDTRNSFER"/>
</dbReference>
<evidence type="ECO:0000256" key="3">
    <source>
        <dbReference type="ARBA" id="ARBA00023121"/>
    </source>
</evidence>
<keyword evidence="5" id="KW-0732">Signal</keyword>
<dbReference type="AlphaFoldDB" id="A0AAP0C2Y1"/>
<dbReference type="InterPro" id="IPR000528">
    <property type="entry name" value="Plant_nsLTP"/>
</dbReference>